<dbReference type="RefSeq" id="WP_095985446.1">
    <property type="nucleotide sequence ID" value="NZ_CP022098.1"/>
</dbReference>
<reference evidence="2 3" key="1">
    <citation type="submission" date="2017-06" db="EMBL/GenBank/DDBJ databases">
        <title>Sequencing and comparative analysis of myxobacterial genomes.</title>
        <authorList>
            <person name="Rupp O."/>
            <person name="Goesmann A."/>
            <person name="Sogaard-Andersen L."/>
        </authorList>
    </citation>
    <scope>NUCLEOTIDE SEQUENCE [LARGE SCALE GENOMIC DNA]</scope>
    <source>
        <strain evidence="2 3">DSM 52655</strain>
    </source>
</reference>
<name>A0A250J0L1_9BACT</name>
<dbReference type="Pfam" id="PF07812">
    <property type="entry name" value="TfuA"/>
    <property type="match status" value="1"/>
</dbReference>
<protein>
    <recommendedName>
        <fullName evidence="1">TfuA-like core domain-containing protein</fullName>
    </recommendedName>
</protein>
<accession>A0A250J0L1</accession>
<dbReference type="AlphaFoldDB" id="A0A250J0L1"/>
<gene>
    <name evidence="2" type="ORF">CYFUS_002504</name>
</gene>
<evidence type="ECO:0000259" key="1">
    <source>
        <dbReference type="Pfam" id="PF07812"/>
    </source>
</evidence>
<evidence type="ECO:0000313" key="2">
    <source>
        <dbReference type="EMBL" id="ATB37083.1"/>
    </source>
</evidence>
<evidence type="ECO:0000313" key="3">
    <source>
        <dbReference type="Proteomes" id="UP000217257"/>
    </source>
</evidence>
<organism evidence="2 3">
    <name type="scientific">Cystobacter fuscus</name>
    <dbReference type="NCBI Taxonomy" id="43"/>
    <lineage>
        <taxon>Bacteria</taxon>
        <taxon>Pseudomonadati</taxon>
        <taxon>Myxococcota</taxon>
        <taxon>Myxococcia</taxon>
        <taxon>Myxococcales</taxon>
        <taxon>Cystobacterineae</taxon>
        <taxon>Archangiaceae</taxon>
        <taxon>Cystobacter</taxon>
    </lineage>
</organism>
<dbReference type="EMBL" id="CP022098">
    <property type="protein sequence ID" value="ATB37083.1"/>
    <property type="molecule type" value="Genomic_DNA"/>
</dbReference>
<sequence>MKRRPASSSRPDDLLVFLGPSLPEAEALALVPCRVLPPARQGDLWRALSLRPRAIALVDGVFEAQPSVWHHEVLAALDAGVAVFGGASMGALRAAELAPHGMVGVGAIFEAYQRGELVDDAEVALLHADAEHEFRALSVPLVNVRHVARLAQDAEVLSAAESRALVDAAAALFYQDRTWPRVLQAVGEAWPAPTRDRWRTWAARGLADLKREDARACLQAAAAFVASGALLPSREGVSQPPPSSYVRRRRLVEGLCETEAGLVSSEDVLEELRAGPEARALAREGLRRALLAGWARSLGLSPTPEEVARAESEQWARLGVVLPERAAWLAACGLDAHEFRRLCEERALEGLMLEHAARLLPDGPSWDEALASEARLEGRWAEVAARLTAPRRRPRKR</sequence>
<proteinExistence type="predicted"/>
<dbReference type="Proteomes" id="UP000217257">
    <property type="component" value="Chromosome"/>
</dbReference>
<dbReference type="InterPro" id="IPR012924">
    <property type="entry name" value="TfuA_core"/>
</dbReference>
<dbReference type="KEGG" id="cfus:CYFUS_002504"/>
<feature type="domain" description="TfuA-like core" evidence="1">
    <location>
        <begin position="59"/>
        <end position="178"/>
    </location>
</feature>